<organism evidence="6 7">
    <name type="scientific">Actinophytocola gossypii</name>
    <dbReference type="NCBI Taxonomy" id="2812003"/>
    <lineage>
        <taxon>Bacteria</taxon>
        <taxon>Bacillati</taxon>
        <taxon>Actinomycetota</taxon>
        <taxon>Actinomycetes</taxon>
        <taxon>Pseudonocardiales</taxon>
        <taxon>Pseudonocardiaceae</taxon>
    </lineage>
</organism>
<evidence type="ECO:0000256" key="2">
    <source>
        <dbReference type="ARBA" id="ARBA00022692"/>
    </source>
</evidence>
<keyword evidence="3 5" id="KW-1133">Transmembrane helix</keyword>
<feature type="transmembrane region" description="Helical" evidence="5">
    <location>
        <begin position="250"/>
        <end position="268"/>
    </location>
</feature>
<feature type="transmembrane region" description="Helical" evidence="5">
    <location>
        <begin position="134"/>
        <end position="152"/>
    </location>
</feature>
<gene>
    <name evidence="6" type="ORF">JT362_08345</name>
</gene>
<feature type="transmembrane region" description="Helical" evidence="5">
    <location>
        <begin position="226"/>
        <end position="244"/>
    </location>
</feature>
<dbReference type="InterPro" id="IPR000537">
    <property type="entry name" value="UbiA_prenyltransferase"/>
</dbReference>
<keyword evidence="2 5" id="KW-0812">Transmembrane</keyword>
<accession>A0ABT2J5I8</accession>
<evidence type="ECO:0000256" key="1">
    <source>
        <dbReference type="ARBA" id="ARBA00004141"/>
    </source>
</evidence>
<sequence>MPGTVGSFGAWVAASHPLPGLVVTVVAAGLAVTAGHSPGGVAGVTVAVFAGQLSVGWLNDVVDADRDAVVGRTDKPVAAGRVGRRAVGRGVVVAAVLAVGLSLLSGVPATAAHVGALLSAWAYDLGVKATAWSIVPYAVSFGLLPAFATIGATGHWPPWWITVGAAVLGSAAHVANVLPDIDDDTATGVVGLPHRIGATASRFLAAALVLAASVVLVAGPPGAASALGIAALVVACLVVGGGLVARRRAAFHAVLVVAVLDVVLLLATGA</sequence>
<feature type="transmembrane region" description="Helical" evidence="5">
    <location>
        <begin position="159"/>
        <end position="179"/>
    </location>
</feature>
<evidence type="ECO:0000313" key="7">
    <source>
        <dbReference type="Proteomes" id="UP001156441"/>
    </source>
</evidence>
<feature type="transmembrane region" description="Helical" evidence="5">
    <location>
        <begin position="91"/>
        <end position="114"/>
    </location>
</feature>
<dbReference type="EMBL" id="JAFFZE010000009">
    <property type="protein sequence ID" value="MCT2583124.1"/>
    <property type="molecule type" value="Genomic_DNA"/>
</dbReference>
<evidence type="ECO:0000256" key="3">
    <source>
        <dbReference type="ARBA" id="ARBA00022989"/>
    </source>
</evidence>
<feature type="transmembrane region" description="Helical" evidence="5">
    <location>
        <begin position="199"/>
        <end position="219"/>
    </location>
</feature>
<comment type="subcellular location">
    <subcellularLocation>
        <location evidence="1">Membrane</location>
        <topology evidence="1">Multi-pass membrane protein</topology>
    </subcellularLocation>
</comment>
<name>A0ABT2J5I8_9PSEU</name>
<keyword evidence="7" id="KW-1185">Reference proteome</keyword>
<dbReference type="RefSeq" id="WP_260190494.1">
    <property type="nucleotide sequence ID" value="NZ_JAFFZE010000009.1"/>
</dbReference>
<keyword evidence="4 5" id="KW-0472">Membrane</keyword>
<protein>
    <submittedName>
        <fullName evidence="6">UbiA family prenyltransferase</fullName>
    </submittedName>
</protein>
<reference evidence="6 7" key="1">
    <citation type="submission" date="2021-02" db="EMBL/GenBank/DDBJ databases">
        <title>Actinophytocola xerophila sp. nov., isolated from soil of cotton cropping field.</title>
        <authorList>
            <person name="Huang R."/>
            <person name="Chen X."/>
            <person name="Ge X."/>
            <person name="Liu W."/>
        </authorList>
    </citation>
    <scope>NUCLEOTIDE SEQUENCE [LARGE SCALE GENOMIC DNA]</scope>
    <source>
        <strain evidence="6 7">S1-96</strain>
    </source>
</reference>
<evidence type="ECO:0000256" key="4">
    <source>
        <dbReference type="ARBA" id="ARBA00023136"/>
    </source>
</evidence>
<proteinExistence type="predicted"/>
<evidence type="ECO:0000313" key="6">
    <source>
        <dbReference type="EMBL" id="MCT2583124.1"/>
    </source>
</evidence>
<comment type="caution">
    <text evidence="6">The sequence shown here is derived from an EMBL/GenBank/DDBJ whole genome shotgun (WGS) entry which is preliminary data.</text>
</comment>
<evidence type="ECO:0000256" key="5">
    <source>
        <dbReference type="SAM" id="Phobius"/>
    </source>
</evidence>
<dbReference type="Proteomes" id="UP001156441">
    <property type="component" value="Unassembled WGS sequence"/>
</dbReference>
<dbReference type="InterPro" id="IPR044878">
    <property type="entry name" value="UbiA_sf"/>
</dbReference>
<dbReference type="Pfam" id="PF01040">
    <property type="entry name" value="UbiA"/>
    <property type="match status" value="1"/>
</dbReference>
<dbReference type="Gene3D" id="1.10.357.140">
    <property type="entry name" value="UbiA prenyltransferase"/>
    <property type="match status" value="1"/>
</dbReference>